<dbReference type="InterPro" id="IPR013538">
    <property type="entry name" value="ASHA1/2-like_C"/>
</dbReference>
<evidence type="ECO:0000256" key="1">
    <source>
        <dbReference type="ARBA" id="ARBA00006817"/>
    </source>
</evidence>
<dbReference type="Pfam" id="PF08327">
    <property type="entry name" value="AHSA1"/>
    <property type="match status" value="1"/>
</dbReference>
<evidence type="ECO:0000313" key="4">
    <source>
        <dbReference type="Proteomes" id="UP000996601"/>
    </source>
</evidence>
<name>A0ABT1R9N8_9HYPH</name>
<feature type="domain" description="Activator of Hsp90 ATPase homologue 1/2-like C-terminal" evidence="2">
    <location>
        <begin position="17"/>
        <end position="143"/>
    </location>
</feature>
<reference evidence="3" key="1">
    <citation type="submission" date="2021-07" db="EMBL/GenBank/DDBJ databases">
        <title>Shinella sp. nov., a novel member of the genus Shinella from water.</title>
        <authorList>
            <person name="Deng Y."/>
        </authorList>
    </citation>
    <scope>NUCLEOTIDE SEQUENCE</scope>
    <source>
        <strain evidence="3">CPCC 100929</strain>
    </source>
</reference>
<evidence type="ECO:0000259" key="2">
    <source>
        <dbReference type="Pfam" id="PF08327"/>
    </source>
</evidence>
<comment type="similarity">
    <text evidence="1">Belongs to the AHA1 family.</text>
</comment>
<dbReference type="Proteomes" id="UP000996601">
    <property type="component" value="Unassembled WGS sequence"/>
</dbReference>
<dbReference type="InterPro" id="IPR023393">
    <property type="entry name" value="START-like_dom_sf"/>
</dbReference>
<evidence type="ECO:0000313" key="3">
    <source>
        <dbReference type="EMBL" id="MCQ4631789.1"/>
    </source>
</evidence>
<keyword evidence="4" id="KW-1185">Reference proteome</keyword>
<dbReference type="Gene3D" id="3.30.530.20">
    <property type="match status" value="1"/>
</dbReference>
<organism evidence="3 4">
    <name type="scientific">Shinella lacus</name>
    <dbReference type="NCBI Taxonomy" id="2654216"/>
    <lineage>
        <taxon>Bacteria</taxon>
        <taxon>Pseudomonadati</taxon>
        <taxon>Pseudomonadota</taxon>
        <taxon>Alphaproteobacteria</taxon>
        <taxon>Hyphomicrobiales</taxon>
        <taxon>Rhizobiaceae</taxon>
        <taxon>Shinella</taxon>
    </lineage>
</organism>
<protein>
    <submittedName>
        <fullName evidence="3">SRPBCC domain-containing protein</fullName>
    </submittedName>
</protein>
<comment type="caution">
    <text evidence="3">The sequence shown here is derived from an EMBL/GenBank/DDBJ whole genome shotgun (WGS) entry which is preliminary data.</text>
</comment>
<gene>
    <name evidence="3" type="ORF">GB927_017190</name>
</gene>
<sequence length="152" mass="17267">MQQTAELIGLFIERLIDAPCPLVFKVWTTPEHMARWLGPKGFSAHAIHVDFRPGGAWSAVIRSPEGKDYPMGGTYREIEDNRRIVLTFRWTGEDDPDTLVTVTFEDRDGKTRLTFAQTPFDTVESRDSHAEGWGECLDRLVAYILQARGEGR</sequence>
<accession>A0ABT1R9N8</accession>
<dbReference type="SUPFAM" id="SSF55961">
    <property type="entry name" value="Bet v1-like"/>
    <property type="match status" value="1"/>
</dbReference>
<dbReference type="EMBL" id="WHSB02000006">
    <property type="protein sequence ID" value="MCQ4631789.1"/>
    <property type="molecule type" value="Genomic_DNA"/>
</dbReference>
<dbReference type="RefSeq" id="WP_256118425.1">
    <property type="nucleotide sequence ID" value="NZ_WHSB02000006.1"/>
</dbReference>
<proteinExistence type="inferred from homology"/>